<reference evidence="2" key="1">
    <citation type="journal article" date="2024" name="Proc. Natl. Acad. Sci. U.S.A.">
        <title>Extraordinary preservation of gene collinearity over three hundred million years revealed in homosporous lycophytes.</title>
        <authorList>
            <person name="Li C."/>
            <person name="Wickell D."/>
            <person name="Kuo L.Y."/>
            <person name="Chen X."/>
            <person name="Nie B."/>
            <person name="Liao X."/>
            <person name="Peng D."/>
            <person name="Ji J."/>
            <person name="Jenkins J."/>
            <person name="Williams M."/>
            <person name="Shu S."/>
            <person name="Plott C."/>
            <person name="Barry K."/>
            <person name="Rajasekar S."/>
            <person name="Grimwood J."/>
            <person name="Han X."/>
            <person name="Sun S."/>
            <person name="Hou Z."/>
            <person name="He W."/>
            <person name="Dai G."/>
            <person name="Sun C."/>
            <person name="Schmutz J."/>
            <person name="Leebens-Mack J.H."/>
            <person name="Li F.W."/>
            <person name="Wang L."/>
        </authorList>
    </citation>
    <scope>NUCLEOTIDE SEQUENCE [LARGE SCALE GENOMIC DNA]</scope>
    <source>
        <strain evidence="2">cv. PW_Plant_1</strain>
    </source>
</reference>
<dbReference type="EMBL" id="CM055095">
    <property type="protein sequence ID" value="KAJ7557789.1"/>
    <property type="molecule type" value="Genomic_DNA"/>
</dbReference>
<proteinExistence type="predicted"/>
<dbReference type="Proteomes" id="UP001162992">
    <property type="component" value="Chromosome 4"/>
</dbReference>
<evidence type="ECO:0000313" key="2">
    <source>
        <dbReference type="Proteomes" id="UP001162992"/>
    </source>
</evidence>
<sequence length="649" mass="71756">MDCKAHGYAYFYAHGSPSGNGRSLQFTIGTGSFRIQGCGEKLAHYVRITTAGKANRSTIERMVAVRCNRSERKAGISNILSYAQEHTVHSKSKGCNSRSAKREDEISEWQKFQCGYRSSFFCGDESFQAFMRTGDIGETNVALQRPLLSMSLDYYSTLGVPKTATKEEIKNAYRKLARKYHPDVSNLPKAEEKFKEISAAYEVLSDDDKRPVYDRFGEAGVGNSANGAGAYTSNPFDLFTSFFGEMEEFEDLNVSTGKRQQAYAVQGGDARYDMTLEFEEAVLGVEREIEVSHLETCEACNGSGAKTSKAHKLCQTCGGKGKVMERQETSYSIFSRISTCRSCRGEGEVISDYCHKCGGDGCLRVRHKVLVQVPAGIDEKSTLRISGEGDAGPRGSPSGDLFIFFKIKELAGIQRDGINFYSNISISYSEAILGTAIKVRTVYGFADVQVPPGTQPGDTVILRHQGAPKLGNPSVWGDHLFTINITIPKQLSEKEKKLVEELLSLQNVIGERGGYTRPQSKNLGSQTRETLPSEKGILEDVSSQNKGGFWRSFRDIIGLRHSSSKFGCLSFKSSTSLNFTSASPDYIERSFNDNNHLAISLSVATACFLYLVVKMIVPWIFPNSAWQQREFPSDITAHNSLRKGKYTSN</sequence>
<comment type="caution">
    <text evidence="1">The sequence shown here is derived from an EMBL/GenBank/DDBJ whole genome shotgun (WGS) entry which is preliminary data.</text>
</comment>
<organism evidence="1 2">
    <name type="scientific">Diphasiastrum complanatum</name>
    <name type="common">Issler's clubmoss</name>
    <name type="synonym">Lycopodium complanatum</name>
    <dbReference type="NCBI Taxonomy" id="34168"/>
    <lineage>
        <taxon>Eukaryota</taxon>
        <taxon>Viridiplantae</taxon>
        <taxon>Streptophyta</taxon>
        <taxon>Embryophyta</taxon>
        <taxon>Tracheophyta</taxon>
        <taxon>Lycopodiopsida</taxon>
        <taxon>Lycopodiales</taxon>
        <taxon>Lycopodiaceae</taxon>
        <taxon>Lycopodioideae</taxon>
        <taxon>Diphasiastrum</taxon>
    </lineage>
</organism>
<keyword evidence="2" id="KW-1185">Reference proteome</keyword>
<accession>A0ACC2DU06</accession>
<gene>
    <name evidence="1" type="ORF">O6H91_04G010200</name>
</gene>
<evidence type="ECO:0000313" key="1">
    <source>
        <dbReference type="EMBL" id="KAJ7557789.1"/>
    </source>
</evidence>
<protein>
    <submittedName>
        <fullName evidence="1">Uncharacterized protein</fullName>
    </submittedName>
</protein>
<name>A0ACC2DU06_DIPCM</name>